<organism evidence="1 2">
    <name type="scientific">Micropruina glycogenica</name>
    <dbReference type="NCBI Taxonomy" id="75385"/>
    <lineage>
        <taxon>Bacteria</taxon>
        <taxon>Bacillati</taxon>
        <taxon>Actinomycetota</taxon>
        <taxon>Actinomycetes</taxon>
        <taxon>Propionibacteriales</taxon>
        <taxon>Nocardioidaceae</taxon>
        <taxon>Micropruina</taxon>
    </lineage>
</organism>
<accession>A0A2N9JFU1</accession>
<keyword evidence="2" id="KW-1185">Reference proteome</keyword>
<gene>
    <name evidence="1" type="ORF">MPLG2_1950</name>
</gene>
<dbReference type="KEGG" id="mgg:MPLG2_1950"/>
<name>A0A2N9JFU1_9ACTN</name>
<dbReference type="Proteomes" id="UP000238164">
    <property type="component" value="Chromosome 1"/>
</dbReference>
<reference evidence="1 2" key="1">
    <citation type="submission" date="2018-02" db="EMBL/GenBank/DDBJ databases">
        <authorList>
            <person name="Cohen D.B."/>
            <person name="Kent A.D."/>
        </authorList>
    </citation>
    <scope>NUCLEOTIDE SEQUENCE [LARGE SCALE GENOMIC DNA]</scope>
    <source>
        <strain evidence="1">1</strain>
    </source>
</reference>
<dbReference type="AlphaFoldDB" id="A0A2N9JFU1"/>
<protein>
    <submittedName>
        <fullName evidence="1">Uncharacterized protein</fullName>
    </submittedName>
</protein>
<evidence type="ECO:0000313" key="1">
    <source>
        <dbReference type="EMBL" id="SPD86980.1"/>
    </source>
</evidence>
<evidence type="ECO:0000313" key="2">
    <source>
        <dbReference type="Proteomes" id="UP000238164"/>
    </source>
</evidence>
<proteinExistence type="predicted"/>
<dbReference type="EMBL" id="LT985188">
    <property type="protein sequence ID" value="SPD86980.1"/>
    <property type="molecule type" value="Genomic_DNA"/>
</dbReference>
<sequence length="82" mass="8640">MLFAKASASLAVTVGGSVTTTSNHGGSWKVTQKVGWLEVGTLNGYSFSWTKFHYKAPCTKVVEGKGTAKAAVKGAPAYYKHS</sequence>